<dbReference type="EMBL" id="CADIKH010000024">
    <property type="protein sequence ID" value="CAB3764344.1"/>
    <property type="molecule type" value="Genomic_DNA"/>
</dbReference>
<evidence type="ECO:0000256" key="1">
    <source>
        <dbReference type="SAM" id="MobiDB-lite"/>
    </source>
</evidence>
<sequence length="226" mass="24015">MTSGSGHKLRVASILPTAGDAYGSGSPAAKRTRGFDYERLLRGPAPVHRPLQRIERRTDFDPLPHAAGDAPADETPEPRALSPDAASPQPEDASAAARHSAELAQHTLLGKRIADAAAPLMSALVTHDQQAVELVGRLARGIAAFCGDAAVVEAGHWYAQVPLDASVLPNTTLYLALSPFVLELRFDADSIEAKQLILSHSAMLEAELNAVLRAWGEPRIVELTVS</sequence>
<evidence type="ECO:0008006" key="4">
    <source>
        <dbReference type="Google" id="ProtNLM"/>
    </source>
</evidence>
<feature type="region of interest" description="Disordered" evidence="1">
    <location>
        <begin position="1"/>
        <end position="99"/>
    </location>
</feature>
<dbReference type="Pfam" id="PF09483">
    <property type="entry name" value="HpaP"/>
    <property type="match status" value="1"/>
</dbReference>
<name>A0A6J5EF94_9BURK</name>
<dbReference type="InterPro" id="IPR013390">
    <property type="entry name" value="T3SS_HpaP"/>
</dbReference>
<reference evidence="2 3" key="1">
    <citation type="submission" date="2020-04" db="EMBL/GenBank/DDBJ databases">
        <authorList>
            <person name="De Canck E."/>
        </authorList>
    </citation>
    <scope>NUCLEOTIDE SEQUENCE [LARGE SCALE GENOMIC DNA]</scope>
    <source>
        <strain evidence="2 3">LMG 29542</strain>
    </source>
</reference>
<accession>A0A6J5EF94</accession>
<dbReference type="NCBIfam" id="TIGR02557">
    <property type="entry name" value="HpaP"/>
    <property type="match status" value="1"/>
</dbReference>
<dbReference type="Proteomes" id="UP000494363">
    <property type="component" value="Unassembled WGS sequence"/>
</dbReference>
<dbReference type="RefSeq" id="WP_175228976.1">
    <property type="nucleotide sequence ID" value="NZ_CADIKH010000024.1"/>
</dbReference>
<protein>
    <recommendedName>
        <fullName evidence="4">Type III secretion protein HpaP</fullName>
    </recommendedName>
</protein>
<keyword evidence="3" id="KW-1185">Reference proteome</keyword>
<gene>
    <name evidence="2" type="ORF">LMG29542_04871</name>
</gene>
<dbReference type="AlphaFoldDB" id="A0A6J5EF94"/>
<evidence type="ECO:0000313" key="2">
    <source>
        <dbReference type="EMBL" id="CAB3764344.1"/>
    </source>
</evidence>
<organism evidence="2 3">
    <name type="scientific">Paraburkholderia humisilvae</name>
    <dbReference type="NCBI Taxonomy" id="627669"/>
    <lineage>
        <taxon>Bacteria</taxon>
        <taxon>Pseudomonadati</taxon>
        <taxon>Pseudomonadota</taxon>
        <taxon>Betaproteobacteria</taxon>
        <taxon>Burkholderiales</taxon>
        <taxon>Burkholderiaceae</taxon>
        <taxon>Paraburkholderia</taxon>
    </lineage>
</organism>
<feature type="compositionally biased region" description="Basic and acidic residues" evidence="1">
    <location>
        <begin position="52"/>
        <end position="62"/>
    </location>
</feature>
<proteinExistence type="predicted"/>
<evidence type="ECO:0000313" key="3">
    <source>
        <dbReference type="Proteomes" id="UP000494363"/>
    </source>
</evidence>